<dbReference type="Proteomes" id="UP000253919">
    <property type="component" value="Unassembled WGS sequence"/>
</dbReference>
<dbReference type="RefSeq" id="WP_115375268.1">
    <property type="nucleotide sequence ID" value="NZ_QASA01000001.1"/>
</dbReference>
<name>A0A369QND6_9BACT</name>
<sequence length="82" mass="9596">MILFRQKKSEIFNQFTKDVLPKVSISRLDDMSYPTIASNSVSFGLDFDDAYQFTLAINNNWHIATMDRDFKKVDNKIKVLFI</sequence>
<reference evidence="1 2" key="1">
    <citation type="submission" date="2018-04" db="EMBL/GenBank/DDBJ databases">
        <title>Adhaeribacter sp. HMF7616 genome sequencing and assembly.</title>
        <authorList>
            <person name="Kang H."/>
            <person name="Kang J."/>
            <person name="Cha I."/>
            <person name="Kim H."/>
            <person name="Joh K."/>
        </authorList>
    </citation>
    <scope>NUCLEOTIDE SEQUENCE [LARGE SCALE GENOMIC DNA]</scope>
    <source>
        <strain evidence="1 2">HMF7616</strain>
    </source>
</reference>
<proteinExistence type="predicted"/>
<evidence type="ECO:0000313" key="2">
    <source>
        <dbReference type="Proteomes" id="UP000253919"/>
    </source>
</evidence>
<accession>A0A369QND6</accession>
<dbReference type="EMBL" id="QASA01000001">
    <property type="protein sequence ID" value="RDC66403.1"/>
    <property type="molecule type" value="Genomic_DNA"/>
</dbReference>
<evidence type="ECO:0000313" key="1">
    <source>
        <dbReference type="EMBL" id="RDC66403.1"/>
    </source>
</evidence>
<dbReference type="SUPFAM" id="SSF88723">
    <property type="entry name" value="PIN domain-like"/>
    <property type="match status" value="1"/>
</dbReference>
<dbReference type="InterPro" id="IPR029060">
    <property type="entry name" value="PIN-like_dom_sf"/>
</dbReference>
<dbReference type="OrthoDB" id="572702at2"/>
<organism evidence="1 2">
    <name type="scientific">Adhaeribacter pallidiroseus</name>
    <dbReference type="NCBI Taxonomy" id="2072847"/>
    <lineage>
        <taxon>Bacteria</taxon>
        <taxon>Pseudomonadati</taxon>
        <taxon>Bacteroidota</taxon>
        <taxon>Cytophagia</taxon>
        <taxon>Cytophagales</taxon>
        <taxon>Hymenobacteraceae</taxon>
        <taxon>Adhaeribacter</taxon>
    </lineage>
</organism>
<keyword evidence="2" id="KW-1185">Reference proteome</keyword>
<evidence type="ECO:0008006" key="3">
    <source>
        <dbReference type="Google" id="ProtNLM"/>
    </source>
</evidence>
<dbReference type="AlphaFoldDB" id="A0A369QND6"/>
<protein>
    <recommendedName>
        <fullName evidence="3">PIN domain-containing protein</fullName>
    </recommendedName>
</protein>
<comment type="caution">
    <text evidence="1">The sequence shown here is derived from an EMBL/GenBank/DDBJ whole genome shotgun (WGS) entry which is preliminary data.</text>
</comment>
<gene>
    <name evidence="1" type="ORF">AHMF7616_05034</name>
</gene>